<dbReference type="GeneID" id="26261227"/>
<evidence type="ECO:0000256" key="5">
    <source>
        <dbReference type="ARBA" id="ARBA00022741"/>
    </source>
</evidence>
<dbReference type="SUPFAM" id="SSF52954">
    <property type="entry name" value="Class II aaRS ABD-related"/>
    <property type="match status" value="1"/>
</dbReference>
<dbReference type="RefSeq" id="XP_014564336.1">
    <property type="nucleotide sequence ID" value="XM_014708850.1"/>
</dbReference>
<dbReference type="PANTHER" id="PTHR43382:SF2">
    <property type="entry name" value="BIFUNCTIONAL GLUTAMATE_PROLINE--TRNA LIGASE"/>
    <property type="match status" value="1"/>
</dbReference>
<dbReference type="GO" id="GO:0017101">
    <property type="term" value="C:aminoacyl-tRNA synthetase multienzyme complex"/>
    <property type="evidence" value="ECO:0007669"/>
    <property type="project" value="TreeGrafter"/>
</dbReference>
<evidence type="ECO:0000256" key="9">
    <source>
        <dbReference type="ARBA" id="ARBA00029731"/>
    </source>
</evidence>
<protein>
    <recommendedName>
        <fullName evidence="3">Proline--tRNA ligase</fullName>
        <ecNumber evidence="2">6.1.1.15</ecNumber>
    </recommendedName>
    <alternativeName>
        <fullName evidence="9">Prolyl-tRNA synthetase</fullName>
    </alternativeName>
</protein>
<dbReference type="GO" id="GO:0006433">
    <property type="term" value="P:prolyl-tRNA aminoacylation"/>
    <property type="evidence" value="ECO:0007669"/>
    <property type="project" value="InterPro"/>
</dbReference>
<sequence>MTKQKFGLTVRKEQDFSEWYVQVITKGEMLDYYEIKGCYVMRPTSQFIWKCIQRWFTEKIECLGVQECYFPMLIPKSMLEKEKDHIKNFSPEVAWITKCGDEVLEDPVAIRPTSETIMYPSFSKWIKSHRDLPLKVNQWCSVLRWELHGTLPFIRGKEFLWQEGHTVFLSKEESDEEVGTILDLYSRIYSELLAVPVIKGRKSENEKFGGAAYTTSIEAFIPGSGRGVQAATSHSLGQNFSKMFNIKVDADDGQGDGHVYVYQNSWGITTRSIGISVMIHSDDIGLVLPPRVAMIQVVIVPCGITASTPESDGKMLDEYVEKLHSQLKDAGIRVHVDSRSNITVGFKFNHWEIRGVPLRLEVGPKDMQKNEVCVVRRDTRNKKQVSAHRISEVVADEIEIMHSEMLAKATAERDSRISQVYNFDEFLSALDSKNIVVAPWCCDGDCEMEIKSKSTKVDSNGNVVATGAKTLCIPYEAEACDGMKCVYCNKQAMKRTLFGRSY</sequence>
<organism evidence="12 13">
    <name type="scientific">Ordospora colligata OC4</name>
    <dbReference type="NCBI Taxonomy" id="1354746"/>
    <lineage>
        <taxon>Eukaryota</taxon>
        <taxon>Fungi</taxon>
        <taxon>Fungi incertae sedis</taxon>
        <taxon>Microsporidia</taxon>
        <taxon>Ordosporidae</taxon>
        <taxon>Ordospora</taxon>
    </lineage>
</organism>
<evidence type="ECO:0000256" key="10">
    <source>
        <dbReference type="ARBA" id="ARBA00047671"/>
    </source>
</evidence>
<dbReference type="PROSITE" id="PS50862">
    <property type="entry name" value="AA_TRNA_LIGASE_II"/>
    <property type="match status" value="1"/>
</dbReference>
<dbReference type="InterPro" id="IPR045864">
    <property type="entry name" value="aa-tRNA-synth_II/BPL/LPL"/>
</dbReference>
<dbReference type="Gene3D" id="3.30.110.30">
    <property type="entry name" value="C-terminal domain of ProRS"/>
    <property type="match status" value="1"/>
</dbReference>
<dbReference type="InterPro" id="IPR002316">
    <property type="entry name" value="Pro-tRNA-ligase_IIa"/>
</dbReference>
<dbReference type="GO" id="GO:0005737">
    <property type="term" value="C:cytoplasm"/>
    <property type="evidence" value="ECO:0007669"/>
    <property type="project" value="InterPro"/>
</dbReference>
<keyword evidence="6" id="KW-0067">ATP-binding</keyword>
<feature type="domain" description="Aminoacyl-transfer RNA synthetases class-II family profile" evidence="11">
    <location>
        <begin position="48"/>
        <end position="289"/>
    </location>
</feature>
<evidence type="ECO:0000256" key="6">
    <source>
        <dbReference type="ARBA" id="ARBA00022840"/>
    </source>
</evidence>
<dbReference type="InterPro" id="IPR006195">
    <property type="entry name" value="aa-tRNA-synth_II"/>
</dbReference>
<evidence type="ECO:0000256" key="3">
    <source>
        <dbReference type="ARBA" id="ARBA00019110"/>
    </source>
</evidence>
<dbReference type="OrthoDB" id="1350766at2759"/>
<dbReference type="InterPro" id="IPR002314">
    <property type="entry name" value="aa-tRNA-synt_IIb"/>
</dbReference>
<dbReference type="InterPro" id="IPR033721">
    <property type="entry name" value="ProRS_core_arch_euk"/>
</dbReference>
<evidence type="ECO:0000256" key="8">
    <source>
        <dbReference type="ARBA" id="ARBA00023146"/>
    </source>
</evidence>
<dbReference type="InterPro" id="IPR016061">
    <property type="entry name" value="Pro-tRNA_ligase_II_C"/>
</dbReference>
<dbReference type="AlphaFoldDB" id="A0A0B2UM24"/>
<dbReference type="FunFam" id="3.30.930.10:FF:000037">
    <property type="entry name" value="Proline--tRNA ligase"/>
    <property type="match status" value="1"/>
</dbReference>
<comment type="similarity">
    <text evidence="1">Belongs to the class-II aminoacyl-tRNA synthetase family.</text>
</comment>
<dbReference type="Proteomes" id="UP000031056">
    <property type="component" value="Unassembled WGS sequence"/>
</dbReference>
<comment type="catalytic activity">
    <reaction evidence="10">
        <text>tRNA(Pro) + L-proline + ATP = L-prolyl-tRNA(Pro) + AMP + diphosphate</text>
        <dbReference type="Rhea" id="RHEA:14305"/>
        <dbReference type="Rhea" id="RHEA-COMP:9700"/>
        <dbReference type="Rhea" id="RHEA-COMP:9702"/>
        <dbReference type="ChEBI" id="CHEBI:30616"/>
        <dbReference type="ChEBI" id="CHEBI:33019"/>
        <dbReference type="ChEBI" id="CHEBI:60039"/>
        <dbReference type="ChEBI" id="CHEBI:78442"/>
        <dbReference type="ChEBI" id="CHEBI:78532"/>
        <dbReference type="ChEBI" id="CHEBI:456215"/>
        <dbReference type="EC" id="6.1.1.15"/>
    </reaction>
</comment>
<dbReference type="InterPro" id="IPR036621">
    <property type="entry name" value="Anticodon-bd_dom_sf"/>
</dbReference>
<keyword evidence="8 12" id="KW-0030">Aminoacyl-tRNA synthetase</keyword>
<dbReference type="SMART" id="SM00946">
    <property type="entry name" value="ProRS-C_1"/>
    <property type="match status" value="1"/>
</dbReference>
<dbReference type="STRING" id="1354746.A0A0B2UM24"/>
<dbReference type="SUPFAM" id="SSF55681">
    <property type="entry name" value="Class II aaRS and biotin synthetases"/>
    <property type="match status" value="1"/>
</dbReference>
<dbReference type="CDD" id="cd00778">
    <property type="entry name" value="ProRS_core_arch_euk"/>
    <property type="match status" value="1"/>
</dbReference>
<dbReference type="InterPro" id="IPR004499">
    <property type="entry name" value="Pro-tRNA-ligase_IIa_arc-type"/>
</dbReference>
<dbReference type="GO" id="GO:0004827">
    <property type="term" value="F:proline-tRNA ligase activity"/>
    <property type="evidence" value="ECO:0007669"/>
    <property type="project" value="UniProtKB-EC"/>
</dbReference>
<proteinExistence type="inferred from homology"/>
<dbReference type="SUPFAM" id="SSF64586">
    <property type="entry name" value="C-terminal domain of ProRS"/>
    <property type="match status" value="1"/>
</dbReference>
<dbReference type="PANTHER" id="PTHR43382">
    <property type="entry name" value="PROLYL-TRNA SYNTHETASE"/>
    <property type="match status" value="1"/>
</dbReference>
<gene>
    <name evidence="12" type="ORF">M896_021320</name>
</gene>
<dbReference type="FunFam" id="3.40.50.800:FF:000005">
    <property type="entry name" value="bifunctional glutamate/proline--tRNA ligase"/>
    <property type="match status" value="1"/>
</dbReference>
<dbReference type="HAMAP" id="MF_01571">
    <property type="entry name" value="Pro_tRNA_synth_type3"/>
    <property type="match status" value="1"/>
</dbReference>
<dbReference type="Pfam" id="PF00587">
    <property type="entry name" value="tRNA-synt_2b"/>
    <property type="match status" value="1"/>
</dbReference>
<accession>A0A0B2UM24</accession>
<keyword evidence="5" id="KW-0547">Nucleotide-binding</keyword>
<keyword evidence="7" id="KW-0648">Protein biosynthesis</keyword>
<dbReference type="InterPro" id="IPR004154">
    <property type="entry name" value="Anticodon-bd"/>
</dbReference>
<evidence type="ECO:0000256" key="4">
    <source>
        <dbReference type="ARBA" id="ARBA00022598"/>
    </source>
</evidence>
<evidence type="ECO:0000256" key="7">
    <source>
        <dbReference type="ARBA" id="ARBA00022917"/>
    </source>
</evidence>
<dbReference type="Gene3D" id="3.40.50.800">
    <property type="entry name" value="Anticodon-binding domain"/>
    <property type="match status" value="1"/>
</dbReference>
<dbReference type="HOGENOM" id="CLU_001882_4_1_1"/>
<dbReference type="InParanoid" id="A0A0B2UM24"/>
<dbReference type="InterPro" id="IPR017449">
    <property type="entry name" value="Pro-tRNA_synth_II"/>
</dbReference>
<dbReference type="PRINTS" id="PR01046">
    <property type="entry name" value="TRNASYNTHPRO"/>
</dbReference>
<evidence type="ECO:0000256" key="2">
    <source>
        <dbReference type="ARBA" id="ARBA00012831"/>
    </source>
</evidence>
<dbReference type="EMBL" id="JOKQ01000002">
    <property type="protein sequence ID" value="KHN70294.1"/>
    <property type="molecule type" value="Genomic_DNA"/>
</dbReference>
<evidence type="ECO:0000256" key="1">
    <source>
        <dbReference type="ARBA" id="ARBA00008226"/>
    </source>
</evidence>
<comment type="caution">
    <text evidence="12">The sequence shown here is derived from an EMBL/GenBank/DDBJ whole genome shotgun (WGS) entry which is preliminary data.</text>
</comment>
<dbReference type="FunCoup" id="A0A0B2UM24">
    <property type="interactions" value="40"/>
</dbReference>
<dbReference type="Pfam" id="PF03129">
    <property type="entry name" value="HGTP_anticodon"/>
    <property type="match status" value="1"/>
</dbReference>
<evidence type="ECO:0000259" key="11">
    <source>
        <dbReference type="PROSITE" id="PS50862"/>
    </source>
</evidence>
<evidence type="ECO:0000313" key="12">
    <source>
        <dbReference type="EMBL" id="KHN70294.1"/>
    </source>
</evidence>
<dbReference type="Gene3D" id="3.30.930.10">
    <property type="entry name" value="Bira Bifunctional Protein, Domain 2"/>
    <property type="match status" value="1"/>
</dbReference>
<reference evidence="12 13" key="1">
    <citation type="journal article" date="2014" name="MBio">
        <title>The Ordospora colligata genome; evolution of extreme reduction in microsporidia and host-to-parasite horizontal gene transfer.</title>
        <authorList>
            <person name="Pombert J.-F."/>
            <person name="Haag K.L."/>
            <person name="Beidas S."/>
            <person name="Ebert D."/>
            <person name="Keeling P.J."/>
        </authorList>
    </citation>
    <scope>NUCLEOTIDE SEQUENCE [LARGE SCALE GENOMIC DNA]</scope>
    <source>
        <strain evidence="12 13">OC4</strain>
    </source>
</reference>
<dbReference type="VEuPathDB" id="MicrosporidiaDB:M896_021320"/>
<keyword evidence="4" id="KW-0436">Ligase</keyword>
<keyword evidence="13" id="KW-1185">Reference proteome</keyword>
<evidence type="ECO:0000313" key="13">
    <source>
        <dbReference type="Proteomes" id="UP000031056"/>
    </source>
</evidence>
<dbReference type="FunFam" id="3.30.110.30:FF:000001">
    <property type="entry name" value="Bifunctional glutamate/proline--tRNA ligase"/>
    <property type="match status" value="1"/>
</dbReference>
<dbReference type="CDD" id="cd00862">
    <property type="entry name" value="ProRS_anticodon_zinc"/>
    <property type="match status" value="1"/>
</dbReference>
<dbReference type="Pfam" id="PF09180">
    <property type="entry name" value="ProRS-C_1"/>
    <property type="match status" value="1"/>
</dbReference>
<name>A0A0B2UM24_9MICR</name>
<dbReference type="NCBIfam" id="TIGR00408">
    <property type="entry name" value="proS_fam_I"/>
    <property type="match status" value="1"/>
</dbReference>
<dbReference type="GO" id="GO:0005524">
    <property type="term" value="F:ATP binding"/>
    <property type="evidence" value="ECO:0007669"/>
    <property type="project" value="UniProtKB-KW"/>
</dbReference>
<dbReference type="EC" id="6.1.1.15" evidence="2"/>